<dbReference type="InterPro" id="IPR017907">
    <property type="entry name" value="Znf_RING_CS"/>
</dbReference>
<organism evidence="6">
    <name type="scientific">Sesamum radiatum</name>
    <name type="common">Black benniseed</name>
    <dbReference type="NCBI Taxonomy" id="300843"/>
    <lineage>
        <taxon>Eukaryota</taxon>
        <taxon>Viridiplantae</taxon>
        <taxon>Streptophyta</taxon>
        <taxon>Embryophyta</taxon>
        <taxon>Tracheophyta</taxon>
        <taxon>Spermatophyta</taxon>
        <taxon>Magnoliopsida</taxon>
        <taxon>eudicotyledons</taxon>
        <taxon>Gunneridae</taxon>
        <taxon>Pentapetalae</taxon>
        <taxon>asterids</taxon>
        <taxon>lamiids</taxon>
        <taxon>Lamiales</taxon>
        <taxon>Pedaliaceae</taxon>
        <taxon>Sesamum</taxon>
    </lineage>
</organism>
<dbReference type="PANTHER" id="PTHR15315">
    <property type="entry name" value="RING FINGER PROTEIN 41, 151"/>
    <property type="match status" value="1"/>
</dbReference>
<evidence type="ECO:0000256" key="2">
    <source>
        <dbReference type="ARBA" id="ARBA00022771"/>
    </source>
</evidence>
<dbReference type="PROSITE" id="PS00518">
    <property type="entry name" value="ZF_RING_1"/>
    <property type="match status" value="1"/>
</dbReference>
<dbReference type="GO" id="GO:0016567">
    <property type="term" value="P:protein ubiquitination"/>
    <property type="evidence" value="ECO:0007669"/>
    <property type="project" value="TreeGrafter"/>
</dbReference>
<dbReference type="FunFam" id="3.30.40.10:FF:000660">
    <property type="entry name" value="RING/U-box superfamily protein"/>
    <property type="match status" value="1"/>
</dbReference>
<dbReference type="SMART" id="SM00184">
    <property type="entry name" value="RING"/>
    <property type="match status" value="1"/>
</dbReference>
<dbReference type="PANTHER" id="PTHR15315:SF84">
    <property type="entry name" value="RING-TYPE DOMAIN-CONTAINING PROTEIN"/>
    <property type="match status" value="1"/>
</dbReference>
<comment type="caution">
    <text evidence="6">The sequence shown here is derived from an EMBL/GenBank/DDBJ whole genome shotgun (WGS) entry which is preliminary data.</text>
</comment>
<gene>
    <name evidence="6" type="ORF">Sradi_3963900</name>
</gene>
<proteinExistence type="predicted"/>
<dbReference type="GO" id="GO:0061630">
    <property type="term" value="F:ubiquitin protein ligase activity"/>
    <property type="evidence" value="ECO:0007669"/>
    <property type="project" value="TreeGrafter"/>
</dbReference>
<evidence type="ECO:0000256" key="3">
    <source>
        <dbReference type="ARBA" id="ARBA00022833"/>
    </source>
</evidence>
<dbReference type="GO" id="GO:0008270">
    <property type="term" value="F:zinc ion binding"/>
    <property type="evidence" value="ECO:0007669"/>
    <property type="project" value="UniProtKB-KW"/>
</dbReference>
<dbReference type="AlphaFoldDB" id="A0AAW2PFY2"/>
<dbReference type="Gene3D" id="3.30.40.10">
    <property type="entry name" value="Zinc/RING finger domain, C3HC4 (zinc finger)"/>
    <property type="match status" value="1"/>
</dbReference>
<accession>A0AAW2PFY2</accession>
<evidence type="ECO:0000259" key="5">
    <source>
        <dbReference type="PROSITE" id="PS50089"/>
    </source>
</evidence>
<dbReference type="PROSITE" id="PS50089">
    <property type="entry name" value="ZF_RING_2"/>
    <property type="match status" value="1"/>
</dbReference>
<dbReference type="SUPFAM" id="SSF57850">
    <property type="entry name" value="RING/U-box"/>
    <property type="match status" value="1"/>
</dbReference>
<feature type="domain" description="RING-type" evidence="5">
    <location>
        <begin position="91"/>
        <end position="129"/>
    </location>
</feature>
<reference evidence="6" key="2">
    <citation type="journal article" date="2024" name="Plant">
        <title>Genomic evolution and insights into agronomic trait innovations of Sesamum species.</title>
        <authorList>
            <person name="Miao H."/>
            <person name="Wang L."/>
            <person name="Qu L."/>
            <person name="Liu H."/>
            <person name="Sun Y."/>
            <person name="Le M."/>
            <person name="Wang Q."/>
            <person name="Wei S."/>
            <person name="Zheng Y."/>
            <person name="Lin W."/>
            <person name="Duan Y."/>
            <person name="Cao H."/>
            <person name="Xiong S."/>
            <person name="Wang X."/>
            <person name="Wei L."/>
            <person name="Li C."/>
            <person name="Ma Q."/>
            <person name="Ju M."/>
            <person name="Zhao R."/>
            <person name="Li G."/>
            <person name="Mu C."/>
            <person name="Tian Q."/>
            <person name="Mei H."/>
            <person name="Zhang T."/>
            <person name="Gao T."/>
            <person name="Zhang H."/>
        </authorList>
    </citation>
    <scope>NUCLEOTIDE SEQUENCE</scope>
    <source>
        <strain evidence="6">G02</strain>
    </source>
</reference>
<keyword evidence="1" id="KW-0479">Metal-binding</keyword>
<sequence length="187" mass="22009">MCSLPNFLNLFHVVVYKVHLDSKQKVPSYSRKATIGQFYAVILPSLERMHDSSLELGHYQDEVHGLDMTIRKKMEDNNKHLDVDPEREDECGICLEPCSKIVLPHCCHTMCTDCYRDWNMRSESCPFCRGSLKRVNSGDLWVMICKEDMVDEESLSKEDMLRFYLYVNSLPKDIPDELFLFYYEYLI</sequence>
<protein>
    <submittedName>
        <fullName evidence="6">E3 ubiquitin-protein ligase AIRP2</fullName>
    </submittedName>
</protein>
<evidence type="ECO:0000313" key="6">
    <source>
        <dbReference type="EMBL" id="KAL0355170.1"/>
    </source>
</evidence>
<evidence type="ECO:0000256" key="1">
    <source>
        <dbReference type="ARBA" id="ARBA00022723"/>
    </source>
</evidence>
<name>A0AAW2PFY2_SESRA</name>
<reference evidence="6" key="1">
    <citation type="submission" date="2020-06" db="EMBL/GenBank/DDBJ databases">
        <authorList>
            <person name="Li T."/>
            <person name="Hu X."/>
            <person name="Zhang T."/>
            <person name="Song X."/>
            <person name="Zhang H."/>
            <person name="Dai N."/>
            <person name="Sheng W."/>
            <person name="Hou X."/>
            <person name="Wei L."/>
        </authorList>
    </citation>
    <scope>NUCLEOTIDE SEQUENCE</scope>
    <source>
        <strain evidence="6">G02</strain>
        <tissue evidence="6">Leaf</tissue>
    </source>
</reference>
<keyword evidence="3" id="KW-0862">Zinc</keyword>
<evidence type="ECO:0000256" key="4">
    <source>
        <dbReference type="PROSITE-ProRule" id="PRU00175"/>
    </source>
</evidence>
<dbReference type="Pfam" id="PF13920">
    <property type="entry name" value="zf-C3HC4_3"/>
    <property type="match status" value="1"/>
</dbReference>
<keyword evidence="2 4" id="KW-0863">Zinc-finger</keyword>
<dbReference type="EMBL" id="JACGWJ010000017">
    <property type="protein sequence ID" value="KAL0355170.1"/>
    <property type="molecule type" value="Genomic_DNA"/>
</dbReference>
<dbReference type="InterPro" id="IPR013083">
    <property type="entry name" value="Znf_RING/FYVE/PHD"/>
</dbReference>
<dbReference type="InterPro" id="IPR001841">
    <property type="entry name" value="Znf_RING"/>
</dbReference>